<organism evidence="2 3">
    <name type="scientific">Phytohabitans rumicis</name>
    <dbReference type="NCBI Taxonomy" id="1076125"/>
    <lineage>
        <taxon>Bacteria</taxon>
        <taxon>Bacillati</taxon>
        <taxon>Actinomycetota</taxon>
        <taxon>Actinomycetes</taxon>
        <taxon>Micromonosporales</taxon>
        <taxon>Micromonosporaceae</taxon>
    </lineage>
</organism>
<accession>A0A6V8KUB7</accession>
<dbReference type="InterPro" id="IPR013321">
    <property type="entry name" value="Arc_rbn_hlx_hlx"/>
</dbReference>
<name>A0A6V8KUB7_9ACTN</name>
<evidence type="ECO:0000313" key="3">
    <source>
        <dbReference type="Proteomes" id="UP000482960"/>
    </source>
</evidence>
<dbReference type="InterPro" id="IPR010985">
    <property type="entry name" value="Ribbon_hlx_hlx"/>
</dbReference>
<dbReference type="AlphaFoldDB" id="A0A6V8KUB7"/>
<dbReference type="SUPFAM" id="SSF47598">
    <property type="entry name" value="Ribbon-helix-helix"/>
    <property type="match status" value="1"/>
</dbReference>
<evidence type="ECO:0000313" key="2">
    <source>
        <dbReference type="EMBL" id="GFJ88673.1"/>
    </source>
</evidence>
<dbReference type="GO" id="GO:0006355">
    <property type="term" value="P:regulation of DNA-templated transcription"/>
    <property type="evidence" value="ECO:0007669"/>
    <property type="project" value="InterPro"/>
</dbReference>
<reference evidence="2 3" key="2">
    <citation type="submission" date="2020-03" db="EMBL/GenBank/DDBJ databases">
        <authorList>
            <person name="Ichikawa N."/>
            <person name="Kimura A."/>
            <person name="Kitahashi Y."/>
            <person name="Uohara A."/>
        </authorList>
    </citation>
    <scope>NUCLEOTIDE SEQUENCE [LARGE SCALE GENOMIC DNA]</scope>
    <source>
        <strain evidence="2 3">NBRC 108638</strain>
    </source>
</reference>
<dbReference type="Pfam" id="PF01402">
    <property type="entry name" value="RHH_1"/>
    <property type="match status" value="1"/>
</dbReference>
<reference evidence="2 3" key="1">
    <citation type="submission" date="2020-03" db="EMBL/GenBank/DDBJ databases">
        <title>Whole genome shotgun sequence of Phytohabitans rumicis NBRC 108638.</title>
        <authorList>
            <person name="Komaki H."/>
            <person name="Tamura T."/>
        </authorList>
    </citation>
    <scope>NUCLEOTIDE SEQUENCE [LARGE SCALE GENOMIC DNA]</scope>
    <source>
        <strain evidence="2 3">NBRC 108638</strain>
    </source>
</reference>
<sequence>MKTAISIPDETFQRVERRATALGMSRSEFFVRAAQRYLDQLDAESLTDRINAALDLAGDDDTSRAAVEAGWHRLAADQDEW</sequence>
<comment type="caution">
    <text evidence="2">The sequence shown here is derived from an EMBL/GenBank/DDBJ whole genome shotgun (WGS) entry which is preliminary data.</text>
</comment>
<evidence type="ECO:0000259" key="1">
    <source>
        <dbReference type="Pfam" id="PF01402"/>
    </source>
</evidence>
<dbReference type="EMBL" id="BLPG01000001">
    <property type="protein sequence ID" value="GFJ88673.1"/>
    <property type="molecule type" value="Genomic_DNA"/>
</dbReference>
<gene>
    <name evidence="2" type="primary">mazE6</name>
    <name evidence="2" type="ORF">Prum_023150</name>
</gene>
<dbReference type="Proteomes" id="UP000482960">
    <property type="component" value="Unassembled WGS sequence"/>
</dbReference>
<protein>
    <submittedName>
        <fullName evidence="2">Antitoxin MazE6</fullName>
    </submittedName>
</protein>
<dbReference type="InterPro" id="IPR002145">
    <property type="entry name" value="CopG"/>
</dbReference>
<keyword evidence="3" id="KW-1185">Reference proteome</keyword>
<dbReference type="RefSeq" id="WP_173076115.1">
    <property type="nucleotide sequence ID" value="NZ_BAABJB010000015.1"/>
</dbReference>
<feature type="domain" description="Ribbon-helix-helix protein CopG" evidence="1">
    <location>
        <begin position="3"/>
        <end position="40"/>
    </location>
</feature>
<dbReference type="Gene3D" id="1.10.1220.10">
    <property type="entry name" value="Met repressor-like"/>
    <property type="match status" value="1"/>
</dbReference>
<proteinExistence type="predicted"/>